<comment type="caution">
    <text evidence="9">The sequence shown here is derived from an EMBL/GenBank/DDBJ whole genome shotgun (WGS) entry which is preliminary data.</text>
</comment>
<organism evidence="9 10">
    <name type="scientific">Tetracentron sinense</name>
    <name type="common">Spur-leaf</name>
    <dbReference type="NCBI Taxonomy" id="13715"/>
    <lineage>
        <taxon>Eukaryota</taxon>
        <taxon>Viridiplantae</taxon>
        <taxon>Streptophyta</taxon>
        <taxon>Embryophyta</taxon>
        <taxon>Tracheophyta</taxon>
        <taxon>Spermatophyta</taxon>
        <taxon>Magnoliopsida</taxon>
        <taxon>Trochodendrales</taxon>
        <taxon>Trochodendraceae</taxon>
        <taxon>Tetracentron</taxon>
    </lineage>
</organism>
<dbReference type="InterPro" id="IPR051143">
    <property type="entry name" value="TrkH_K-transport"/>
</dbReference>
<evidence type="ECO:0000256" key="6">
    <source>
        <dbReference type="ARBA" id="ARBA00023065"/>
    </source>
</evidence>
<evidence type="ECO:0000256" key="2">
    <source>
        <dbReference type="ARBA" id="ARBA00010864"/>
    </source>
</evidence>
<feature type="transmembrane region" description="Helical" evidence="8">
    <location>
        <begin position="178"/>
        <end position="197"/>
    </location>
</feature>
<dbReference type="Pfam" id="PF02386">
    <property type="entry name" value="TrkH"/>
    <property type="match status" value="2"/>
</dbReference>
<gene>
    <name evidence="9" type="ORF">HHK36_013483</name>
</gene>
<keyword evidence="10" id="KW-1185">Reference proteome</keyword>
<keyword evidence="4 8" id="KW-0812">Transmembrane</keyword>
<evidence type="ECO:0000256" key="3">
    <source>
        <dbReference type="ARBA" id="ARBA00022448"/>
    </source>
</evidence>
<feature type="transmembrane region" description="Helical" evidence="8">
    <location>
        <begin position="243"/>
        <end position="271"/>
    </location>
</feature>
<reference evidence="9 10" key="1">
    <citation type="submission" date="2020-04" db="EMBL/GenBank/DDBJ databases">
        <title>Plant Genome Project.</title>
        <authorList>
            <person name="Zhang R.-G."/>
        </authorList>
    </citation>
    <scope>NUCLEOTIDE SEQUENCE [LARGE SCALE GENOMIC DNA]</scope>
    <source>
        <strain evidence="9">YNK0</strain>
        <tissue evidence="9">Leaf</tissue>
    </source>
</reference>
<keyword evidence="7 8" id="KW-0472">Membrane</keyword>
<feature type="transmembrane region" description="Helical" evidence="8">
    <location>
        <begin position="402"/>
        <end position="422"/>
    </location>
</feature>
<protein>
    <submittedName>
        <fullName evidence="9">Uncharacterized protein</fullName>
    </submittedName>
</protein>
<feature type="transmembrane region" description="Helical" evidence="8">
    <location>
        <begin position="301"/>
        <end position="323"/>
    </location>
</feature>
<evidence type="ECO:0000256" key="8">
    <source>
        <dbReference type="SAM" id="Phobius"/>
    </source>
</evidence>
<dbReference type="PANTHER" id="PTHR31064">
    <property type="entry name" value="POTASSIUM TRANSPORT PROTEIN DDB_G0292412-RELATED"/>
    <property type="match status" value="1"/>
</dbReference>
<name>A0A835DGS1_TETSI</name>
<dbReference type="OrthoDB" id="9999863at2759"/>
<dbReference type="AlphaFoldDB" id="A0A835DGS1"/>
<dbReference type="GO" id="GO:0008324">
    <property type="term" value="F:monoatomic cation transmembrane transporter activity"/>
    <property type="evidence" value="ECO:0007669"/>
    <property type="project" value="InterPro"/>
</dbReference>
<comment type="subcellular location">
    <subcellularLocation>
        <location evidence="1">Membrane</location>
        <topology evidence="1">Multi-pass membrane protein</topology>
    </subcellularLocation>
</comment>
<comment type="similarity">
    <text evidence="2">Belongs to the TrkH potassium transport family. HKT (TC 2.A.38.3) subfamily.</text>
</comment>
<evidence type="ECO:0000256" key="5">
    <source>
        <dbReference type="ARBA" id="ARBA00022989"/>
    </source>
</evidence>
<evidence type="ECO:0000256" key="1">
    <source>
        <dbReference type="ARBA" id="ARBA00004141"/>
    </source>
</evidence>
<feature type="transmembrane region" description="Helical" evidence="8">
    <location>
        <begin position="359"/>
        <end position="381"/>
    </location>
</feature>
<evidence type="ECO:0000256" key="4">
    <source>
        <dbReference type="ARBA" id="ARBA00022692"/>
    </source>
</evidence>
<accession>A0A835DGS1</accession>
<dbReference type="OMA" id="SICHFAN"/>
<dbReference type="InterPro" id="IPR003445">
    <property type="entry name" value="Cat_transpt"/>
</dbReference>
<evidence type="ECO:0000256" key="7">
    <source>
        <dbReference type="ARBA" id="ARBA00023136"/>
    </source>
</evidence>
<proteinExistence type="inferred from homology"/>
<dbReference type="GO" id="GO:0005886">
    <property type="term" value="C:plasma membrane"/>
    <property type="evidence" value="ECO:0007669"/>
    <property type="project" value="TreeGrafter"/>
</dbReference>
<feature type="transmembrane region" description="Helical" evidence="8">
    <location>
        <begin position="50"/>
        <end position="68"/>
    </location>
</feature>
<evidence type="ECO:0000313" key="10">
    <source>
        <dbReference type="Proteomes" id="UP000655225"/>
    </source>
</evidence>
<keyword evidence="3" id="KW-0813">Transport</keyword>
<dbReference type="GO" id="GO:0030001">
    <property type="term" value="P:metal ion transport"/>
    <property type="evidence" value="ECO:0007669"/>
    <property type="project" value="UniProtKB-ARBA"/>
</dbReference>
<dbReference type="EMBL" id="JABCRI010000009">
    <property type="protein sequence ID" value="KAF8400187.1"/>
    <property type="molecule type" value="Genomic_DNA"/>
</dbReference>
<keyword evidence="6" id="KW-0406">Ion transport</keyword>
<keyword evidence="5 8" id="KW-1133">Transmembrane helix</keyword>
<sequence>MMRFASLIDKIQLMSIVLLMKFVSFSKSLQRVGALLCRPLIFLGNPFSIQLLYLVFVSFVGFLGLKSLGPRREGFRPKELDVFFMSVSATTDSSMSTVEMEAFSDTQLLVFIFLMLLGGEVFTSMLGLQMKISNYAAKSEMPNFHRSRLDMYETDSTGTVGNLKYNSLRYLRLVVLNYLIWIHVCGISVVLLYLRIVQSASDVLKNKGLPIHIFSVFMTVSSFTNCGFLPTNENMVVFKKNSGFLILIIPQLLIGNTMFPMCLRLVIWVLWKFTKRAEFDFMLKNPKEMGYDHLLSSPRSCFLGLTALGFMVVQFVLFCSMEWNSEAMEGLNFLQKIIGILFQSVNSRHAGESIFDLSVLSPAILVLYIVMMYLPPYTCFFPTDYDDESSKRDKEGRKRRRWLMEGLKLSQISYLVIFVILICITERDKIKEDPLNFNVINIIIEVTSAYGNVGFSTGYSCKRQIKPDGNCKDAWYGFAGRWSNKGKLVLIFVMFFGKLKKFNMRGGNAWKLS</sequence>
<dbReference type="PANTHER" id="PTHR31064:SF30">
    <property type="entry name" value="HIGH-AFFINITY POTASSIUM TRANSPORT PROTEIN-RELATED"/>
    <property type="match status" value="1"/>
</dbReference>
<feature type="transmembrane region" description="Helical" evidence="8">
    <location>
        <begin position="108"/>
        <end position="128"/>
    </location>
</feature>
<evidence type="ECO:0000313" key="9">
    <source>
        <dbReference type="EMBL" id="KAF8400187.1"/>
    </source>
</evidence>
<dbReference type="Proteomes" id="UP000655225">
    <property type="component" value="Unassembled WGS sequence"/>
</dbReference>